<dbReference type="PANTHER" id="PTHR12905:SF0">
    <property type="entry name" value="CALCINEURIN-LIKE PHOSPHOESTERASE DOMAIN-CONTAINING PROTEIN"/>
    <property type="match status" value="1"/>
</dbReference>
<dbReference type="Gene3D" id="3.60.21.10">
    <property type="match status" value="1"/>
</dbReference>
<comment type="caution">
    <text evidence="2">The sequence shown here is derived from an EMBL/GenBank/DDBJ whole genome shotgun (WGS) entry which is preliminary data.</text>
</comment>
<name>A0A6A5C7U3_NAEFO</name>
<sequence>MIQNTSNKKRDMVVINNDYTGDDDEDSSNVAITSERLACCEIQVPQRKNPKAKPLRFVVISDTHLLHDMVEVHQYTGDVLIHCGDFTNKGTKAEVDTFFQYLLDKCDGKFKYIIMIVGNHEWAPDIVVNVRFKKFFKEKKVKSSYHLLLDEHVTILDHNKEKIKIFGSRFRASWRFPPLMRDTLRKTSFQIPKDIDILLTHFPPCKNGLDIAHNDLSRGSPQLTEMLDSEYFENLKIHCFGHNHCTRGHHYEEQTDRMFVNAASTLSKKQKIVAKPYMFDF</sequence>
<evidence type="ECO:0000259" key="1">
    <source>
        <dbReference type="Pfam" id="PF00149"/>
    </source>
</evidence>
<dbReference type="VEuPathDB" id="AmoebaDB:NfTy_010930"/>
<keyword evidence="3" id="KW-1185">Reference proteome</keyword>
<dbReference type="Proteomes" id="UP000444721">
    <property type="component" value="Unassembled WGS sequence"/>
</dbReference>
<protein>
    <recommendedName>
        <fullName evidence="1">Calcineurin-like phosphoesterase domain-containing protein</fullName>
    </recommendedName>
</protein>
<dbReference type="AlphaFoldDB" id="A0A6A5C7U3"/>
<evidence type="ECO:0000313" key="2">
    <source>
        <dbReference type="EMBL" id="KAF0983211.1"/>
    </source>
</evidence>
<dbReference type="RefSeq" id="XP_044567924.1">
    <property type="nucleotide sequence ID" value="XM_044700556.1"/>
</dbReference>
<dbReference type="PANTHER" id="PTHR12905">
    <property type="entry name" value="METALLOPHOSPHOESTERASE"/>
    <property type="match status" value="1"/>
</dbReference>
<dbReference type="GO" id="GO:0016787">
    <property type="term" value="F:hydrolase activity"/>
    <property type="evidence" value="ECO:0007669"/>
    <property type="project" value="InterPro"/>
</dbReference>
<accession>A0A6A5C7U3</accession>
<evidence type="ECO:0000313" key="3">
    <source>
        <dbReference type="Proteomes" id="UP000444721"/>
    </source>
</evidence>
<reference evidence="2 3" key="1">
    <citation type="journal article" date="2019" name="Sci. Rep.">
        <title>Nanopore sequencing improves the draft genome of the human pathogenic amoeba Naegleria fowleri.</title>
        <authorList>
            <person name="Liechti N."/>
            <person name="Schurch N."/>
            <person name="Bruggmann R."/>
            <person name="Wittwer M."/>
        </authorList>
    </citation>
    <scope>NUCLEOTIDE SEQUENCE [LARGE SCALE GENOMIC DNA]</scope>
    <source>
        <strain evidence="2 3">ATCC 30894</strain>
    </source>
</reference>
<dbReference type="Pfam" id="PF00149">
    <property type="entry name" value="Metallophos"/>
    <property type="match status" value="1"/>
</dbReference>
<dbReference type="InterPro" id="IPR004843">
    <property type="entry name" value="Calcineurin-like_PHP"/>
</dbReference>
<dbReference type="OrthoDB" id="630188at2759"/>
<dbReference type="VEuPathDB" id="AmoebaDB:NF0088300"/>
<organism evidence="2 3">
    <name type="scientific">Naegleria fowleri</name>
    <name type="common">Brain eating amoeba</name>
    <dbReference type="NCBI Taxonomy" id="5763"/>
    <lineage>
        <taxon>Eukaryota</taxon>
        <taxon>Discoba</taxon>
        <taxon>Heterolobosea</taxon>
        <taxon>Tetramitia</taxon>
        <taxon>Eutetramitia</taxon>
        <taxon>Vahlkampfiidae</taxon>
        <taxon>Naegleria</taxon>
    </lineage>
</organism>
<feature type="domain" description="Calcineurin-like phosphoesterase" evidence="1">
    <location>
        <begin position="55"/>
        <end position="245"/>
    </location>
</feature>
<dbReference type="VEuPathDB" id="AmoebaDB:FDP41_010276"/>
<dbReference type="GeneID" id="68117491"/>
<dbReference type="SUPFAM" id="SSF56300">
    <property type="entry name" value="Metallo-dependent phosphatases"/>
    <property type="match status" value="1"/>
</dbReference>
<dbReference type="EMBL" id="VFQX01000006">
    <property type="protein sequence ID" value="KAF0983211.1"/>
    <property type="molecule type" value="Genomic_DNA"/>
</dbReference>
<dbReference type="InterPro" id="IPR051693">
    <property type="entry name" value="UPF0046_metallophosphoest"/>
</dbReference>
<dbReference type="InterPro" id="IPR029052">
    <property type="entry name" value="Metallo-depent_PP-like"/>
</dbReference>
<gene>
    <name evidence="2" type="ORF">FDP41_010276</name>
</gene>
<proteinExistence type="predicted"/>
<dbReference type="OMA" id="GHHYEEQ"/>